<feature type="transmembrane region" description="Helical" evidence="5">
    <location>
        <begin position="349"/>
        <end position="368"/>
    </location>
</feature>
<evidence type="ECO:0000313" key="8">
    <source>
        <dbReference type="Proteomes" id="UP000008281"/>
    </source>
</evidence>
<evidence type="ECO:0000313" key="7">
    <source>
        <dbReference type="EMBL" id="EFO92106.1"/>
    </source>
</evidence>
<dbReference type="eggNOG" id="KOG3656">
    <property type="taxonomic scope" value="Eukaryota"/>
</dbReference>
<dbReference type="CDD" id="cd14978">
    <property type="entry name" value="7tmA_FMRFamide_R-like"/>
    <property type="match status" value="1"/>
</dbReference>
<feature type="transmembrane region" description="Helical" evidence="5">
    <location>
        <begin position="151"/>
        <end position="173"/>
    </location>
</feature>
<feature type="transmembrane region" description="Helical" evidence="5">
    <location>
        <begin position="249"/>
        <end position="277"/>
    </location>
</feature>
<dbReference type="OrthoDB" id="10011262at2759"/>
<dbReference type="InterPro" id="IPR000276">
    <property type="entry name" value="GPCR_Rhodpsn"/>
</dbReference>
<dbReference type="Gene3D" id="1.20.1070.10">
    <property type="entry name" value="Rhodopsin 7-helix transmembrane proteins"/>
    <property type="match status" value="1"/>
</dbReference>
<proteinExistence type="predicted"/>
<feature type="transmembrane region" description="Helical" evidence="5">
    <location>
        <begin position="194"/>
        <end position="214"/>
    </location>
</feature>
<protein>
    <recommendedName>
        <fullName evidence="6">G-protein coupled receptors family 1 profile domain-containing protein</fullName>
    </recommendedName>
</protein>
<evidence type="ECO:0000256" key="2">
    <source>
        <dbReference type="ARBA" id="ARBA00022692"/>
    </source>
</evidence>
<dbReference type="SUPFAM" id="SSF81321">
    <property type="entry name" value="Family A G protein-coupled receptor-like"/>
    <property type="match status" value="1"/>
</dbReference>
<dbReference type="Pfam" id="PF00001">
    <property type="entry name" value="7tm_1"/>
    <property type="match status" value="1"/>
</dbReference>
<feature type="transmembrane region" description="Helical" evidence="5">
    <location>
        <begin position="310"/>
        <end position="329"/>
    </location>
</feature>
<dbReference type="PANTHER" id="PTHR46641:SF1">
    <property type="entry name" value="G-PROTEIN COUPLED RECEPTORS FAMILY 1 PROFILE DOMAIN-CONTAINING PROTEIN"/>
    <property type="match status" value="1"/>
</dbReference>
<dbReference type="PRINTS" id="PR00237">
    <property type="entry name" value="GPCRRHODOPSN"/>
</dbReference>
<dbReference type="InParanoid" id="E3NBT0"/>
<organism evidence="8">
    <name type="scientific">Caenorhabditis remanei</name>
    <name type="common">Caenorhabditis vulgaris</name>
    <dbReference type="NCBI Taxonomy" id="31234"/>
    <lineage>
        <taxon>Eukaryota</taxon>
        <taxon>Metazoa</taxon>
        <taxon>Ecdysozoa</taxon>
        <taxon>Nematoda</taxon>
        <taxon>Chromadorea</taxon>
        <taxon>Rhabditida</taxon>
        <taxon>Rhabditina</taxon>
        <taxon>Rhabditomorpha</taxon>
        <taxon>Rhabditoidea</taxon>
        <taxon>Rhabditidae</taxon>
        <taxon>Peloderinae</taxon>
        <taxon>Caenorhabditis</taxon>
    </lineage>
</organism>
<dbReference type="AlphaFoldDB" id="E3NBT0"/>
<keyword evidence="8" id="KW-1185">Reference proteome</keyword>
<evidence type="ECO:0000259" key="6">
    <source>
        <dbReference type="PROSITE" id="PS50262"/>
    </source>
</evidence>
<feature type="transmembrane region" description="Helical" evidence="5">
    <location>
        <begin position="72"/>
        <end position="96"/>
    </location>
</feature>
<dbReference type="PANTHER" id="PTHR46641">
    <property type="entry name" value="FMRFAMIDE RECEPTOR-RELATED"/>
    <property type="match status" value="1"/>
</dbReference>
<dbReference type="GO" id="GO:0016020">
    <property type="term" value="C:membrane"/>
    <property type="evidence" value="ECO:0007669"/>
    <property type="project" value="UniProtKB-SubCell"/>
</dbReference>
<feature type="transmembrane region" description="Helical" evidence="5">
    <location>
        <begin position="108"/>
        <end position="131"/>
    </location>
</feature>
<evidence type="ECO:0000256" key="3">
    <source>
        <dbReference type="ARBA" id="ARBA00022989"/>
    </source>
</evidence>
<sequence>MPPTNSNSTSPPDGVNSTLSNITMGVLSDLMAPTTTTIDPSQFIPQVNFCEGLNASCACHTEYASYEALERIILGLVAVPVIMFGILANVTSMRIFTHRIMSSSSINWYLAVLSASDTLILVSAFFVLSLPRFGEYLTWWRANYISYSVTPYMYGLMMTAQTCSVFMTVGVSVHRYIGVCHPYKSVEWLPKKRVTTFIIGLLTFSVIFNTTRFFEVHISNVCYRANIDYYMPSLQPTALRTNELYMQLFFGWVYTVVMYVVPFTLLIALNSMVLSAVRRSRRMHMVSQVGCGAESEEFSKKAERKERQTSIMLVAIVLLFISCNTLAFVCNIIENMEIGGPLYETLVTLNNLLVIINASCNICVYMLFSDKYRMLLRYYLFCDWSRQGELLVSSVLN</sequence>
<evidence type="ECO:0000256" key="5">
    <source>
        <dbReference type="SAM" id="Phobius"/>
    </source>
</evidence>
<comment type="subcellular location">
    <subcellularLocation>
        <location evidence="1">Membrane</location>
    </subcellularLocation>
</comment>
<evidence type="ECO:0000256" key="1">
    <source>
        <dbReference type="ARBA" id="ARBA00004370"/>
    </source>
</evidence>
<keyword evidence="2 5" id="KW-0812">Transmembrane</keyword>
<dbReference type="InterPro" id="IPR052954">
    <property type="entry name" value="GPCR-Ligand_Int"/>
</dbReference>
<dbReference type="InterPro" id="IPR017452">
    <property type="entry name" value="GPCR_Rhodpsn_7TM"/>
</dbReference>
<dbReference type="Proteomes" id="UP000008281">
    <property type="component" value="Unassembled WGS sequence"/>
</dbReference>
<reference evidence="7" key="1">
    <citation type="submission" date="2007-07" db="EMBL/GenBank/DDBJ databases">
        <title>PCAP assembly of the Caenorhabditis remanei genome.</title>
        <authorList>
            <consortium name="The Caenorhabditis remanei Sequencing Consortium"/>
            <person name="Wilson R.K."/>
        </authorList>
    </citation>
    <scope>NUCLEOTIDE SEQUENCE [LARGE SCALE GENOMIC DNA]</scope>
    <source>
        <strain evidence="7">PB4641</strain>
    </source>
</reference>
<dbReference type="EMBL" id="DS268588">
    <property type="protein sequence ID" value="EFO92106.1"/>
    <property type="molecule type" value="Genomic_DNA"/>
</dbReference>
<feature type="domain" description="G-protein coupled receptors family 1 profile" evidence="6">
    <location>
        <begin position="88"/>
        <end position="365"/>
    </location>
</feature>
<dbReference type="PROSITE" id="PS50262">
    <property type="entry name" value="G_PROTEIN_RECEP_F1_2"/>
    <property type="match status" value="1"/>
</dbReference>
<evidence type="ECO:0000256" key="4">
    <source>
        <dbReference type="ARBA" id="ARBA00023136"/>
    </source>
</evidence>
<dbReference type="HOGENOM" id="CLU_009579_24_4_1"/>
<dbReference type="FunCoup" id="E3NBT0">
    <property type="interactions" value="13"/>
</dbReference>
<name>E3NBT0_CAERE</name>
<dbReference type="STRING" id="31234.E3NBT0"/>
<dbReference type="OMA" id="WRANYIS"/>
<keyword evidence="4 5" id="KW-0472">Membrane</keyword>
<keyword evidence="3 5" id="KW-1133">Transmembrane helix</keyword>
<dbReference type="GO" id="GO:0004930">
    <property type="term" value="F:G protein-coupled receptor activity"/>
    <property type="evidence" value="ECO:0007669"/>
    <property type="project" value="InterPro"/>
</dbReference>
<accession>E3NBT0</accession>
<gene>
    <name evidence="7" type="ORF">CRE_13708</name>
</gene>